<dbReference type="Gene3D" id="2.160.20.80">
    <property type="entry name" value="E3 ubiquitin-protein ligase SopA"/>
    <property type="match status" value="1"/>
</dbReference>
<keyword evidence="1" id="KW-0677">Repeat</keyword>
<dbReference type="AlphaFoldDB" id="B8HYL4"/>
<protein>
    <submittedName>
        <fullName evidence="2">Pentapeptide repeat protein</fullName>
    </submittedName>
</protein>
<evidence type="ECO:0000256" key="1">
    <source>
        <dbReference type="ARBA" id="ARBA00022737"/>
    </source>
</evidence>
<dbReference type="PANTHER" id="PTHR47485">
    <property type="entry name" value="THYLAKOID LUMENAL 17.4 KDA PROTEIN, CHLOROPLASTIC"/>
    <property type="match status" value="1"/>
</dbReference>
<reference evidence="2" key="1">
    <citation type="submission" date="2009-01" db="EMBL/GenBank/DDBJ databases">
        <title>Complete sequence of chromosome Cyanothece sp. PCC 7425.</title>
        <authorList>
            <consortium name="US DOE Joint Genome Institute"/>
            <person name="Lucas S."/>
            <person name="Copeland A."/>
            <person name="Lapidus A."/>
            <person name="Glavina del Rio T."/>
            <person name="Dalin E."/>
            <person name="Tice H."/>
            <person name="Bruce D."/>
            <person name="Goodwin L."/>
            <person name="Pitluck S."/>
            <person name="Sims D."/>
            <person name="Meineke L."/>
            <person name="Brettin T."/>
            <person name="Detter J.C."/>
            <person name="Han C."/>
            <person name="Larimer F."/>
            <person name="Land M."/>
            <person name="Hauser L."/>
            <person name="Kyrpides N."/>
            <person name="Ovchinnikova G."/>
            <person name="Liberton M."/>
            <person name="Stoeckel J."/>
            <person name="Banerjee A."/>
            <person name="Singh A."/>
            <person name="Page L."/>
            <person name="Sato H."/>
            <person name="Zhao L."/>
            <person name="Sherman L."/>
            <person name="Pakrasi H."/>
            <person name="Richardson P."/>
        </authorList>
    </citation>
    <scope>NUCLEOTIDE SEQUENCE</scope>
    <source>
        <strain evidence="2">PCC 7425</strain>
    </source>
</reference>
<dbReference type="SUPFAM" id="SSF141571">
    <property type="entry name" value="Pentapeptide repeat-like"/>
    <property type="match status" value="1"/>
</dbReference>
<dbReference type="KEGG" id="cyn:Cyan7425_4358"/>
<proteinExistence type="predicted"/>
<dbReference type="Pfam" id="PF00805">
    <property type="entry name" value="Pentapeptide"/>
    <property type="match status" value="1"/>
</dbReference>
<name>B8HYL4_CYAP4</name>
<evidence type="ECO:0000313" key="2">
    <source>
        <dbReference type="EMBL" id="ACL46668.1"/>
    </source>
</evidence>
<dbReference type="EMBL" id="CP001344">
    <property type="protein sequence ID" value="ACL46668.1"/>
    <property type="molecule type" value="Genomic_DNA"/>
</dbReference>
<dbReference type="eggNOG" id="COG1357">
    <property type="taxonomic scope" value="Bacteria"/>
</dbReference>
<dbReference type="InterPro" id="IPR001646">
    <property type="entry name" value="5peptide_repeat"/>
</dbReference>
<dbReference type="STRING" id="395961.Cyan7425_4358"/>
<gene>
    <name evidence="2" type="ordered locus">Cyan7425_4358</name>
</gene>
<sequence length="152" mass="16256">MKLLTWPVATIAALSLWSSGLGVGLAFNPEHLQQLRQTKKCPGCDLSYARLTRMNLAGADLKGANLNAADLRYANLRQTNLTGANLNLADLRWANLSGANASAATLLLTRLDNAVLDQVNLLRAILGGRDRLAAVESYRGATLPNGNPAFFP</sequence>
<dbReference type="PANTHER" id="PTHR47485:SF1">
    <property type="entry name" value="THYLAKOID LUMENAL 17.4 KDA PROTEIN, CHLOROPLASTIC"/>
    <property type="match status" value="1"/>
</dbReference>
<dbReference type="HOGENOM" id="CLU_033401_6_3_3"/>
<accession>B8HYL4</accession>
<organism evidence="2">
    <name type="scientific">Cyanothece sp. (strain PCC 7425 / ATCC 29141)</name>
    <dbReference type="NCBI Taxonomy" id="395961"/>
    <lineage>
        <taxon>Bacteria</taxon>
        <taxon>Bacillati</taxon>
        <taxon>Cyanobacteriota</taxon>
        <taxon>Cyanophyceae</taxon>
        <taxon>Gomontiellales</taxon>
        <taxon>Cyanothecaceae</taxon>
        <taxon>Cyanothece</taxon>
    </lineage>
</organism>